<dbReference type="GO" id="GO:0005524">
    <property type="term" value="F:ATP binding"/>
    <property type="evidence" value="ECO:0007669"/>
    <property type="project" value="UniProtKB-UniRule"/>
</dbReference>
<evidence type="ECO:0000256" key="2">
    <source>
        <dbReference type="ARBA" id="ARBA00022694"/>
    </source>
</evidence>
<dbReference type="GO" id="GO:0006400">
    <property type="term" value="P:tRNA modification"/>
    <property type="evidence" value="ECO:0007669"/>
    <property type="project" value="UniProtKB-UniRule"/>
</dbReference>
<comment type="domain">
    <text evidence="6">The N-terminal region contains the highly conserved SGGXDS motif, predicted to be a P-loop motif involved in ATP binding.</text>
</comment>
<comment type="catalytic activity">
    <reaction evidence="5 6">
        <text>cytidine(34) in tRNA(Ile2) + L-lysine + ATP = lysidine(34) in tRNA(Ile2) + AMP + diphosphate + H(+)</text>
        <dbReference type="Rhea" id="RHEA:43744"/>
        <dbReference type="Rhea" id="RHEA-COMP:10625"/>
        <dbReference type="Rhea" id="RHEA-COMP:10670"/>
        <dbReference type="ChEBI" id="CHEBI:15378"/>
        <dbReference type="ChEBI" id="CHEBI:30616"/>
        <dbReference type="ChEBI" id="CHEBI:32551"/>
        <dbReference type="ChEBI" id="CHEBI:33019"/>
        <dbReference type="ChEBI" id="CHEBI:82748"/>
        <dbReference type="ChEBI" id="CHEBI:83665"/>
        <dbReference type="ChEBI" id="CHEBI:456215"/>
        <dbReference type="EC" id="6.3.4.19"/>
    </reaction>
</comment>
<evidence type="ECO:0000256" key="3">
    <source>
        <dbReference type="ARBA" id="ARBA00022741"/>
    </source>
</evidence>
<comment type="function">
    <text evidence="6">Ligates lysine onto the cytidine present at position 34 of the AUA codon-specific tRNA(Ile) that contains the anticodon CAU, in an ATP-dependent manner. Cytidine is converted to lysidine, thus changing the amino acid specificity of the tRNA from methionine to isoleucine.</text>
</comment>
<proteinExistence type="inferred from homology"/>
<geneLocation type="plastid" evidence="8"/>
<evidence type="ECO:0000256" key="6">
    <source>
        <dbReference type="HAMAP-Rule" id="MF_01161"/>
    </source>
</evidence>
<dbReference type="EC" id="6.3.4.19" evidence="6"/>
<dbReference type="InterPro" id="IPR012795">
    <property type="entry name" value="tRNA_Ile_lys_synt_N"/>
</dbReference>
<comment type="similarity">
    <text evidence="6">Belongs to the tRNA(Ile)-lysidine synthase family.</text>
</comment>
<dbReference type="AlphaFoldDB" id="A0A1C9CBK2"/>
<gene>
    <name evidence="6 8" type="primary">tilS</name>
    <name evidence="8" type="ORF">Apop_062</name>
</gene>
<evidence type="ECO:0000256" key="4">
    <source>
        <dbReference type="ARBA" id="ARBA00022840"/>
    </source>
</evidence>
<dbReference type="GeneID" id="29073125"/>
<evidence type="ECO:0000256" key="5">
    <source>
        <dbReference type="ARBA" id="ARBA00048539"/>
    </source>
</evidence>
<evidence type="ECO:0000256" key="1">
    <source>
        <dbReference type="ARBA" id="ARBA00022598"/>
    </source>
</evidence>
<dbReference type="InterPro" id="IPR014729">
    <property type="entry name" value="Rossmann-like_a/b/a_fold"/>
</dbReference>
<evidence type="ECO:0000259" key="7">
    <source>
        <dbReference type="Pfam" id="PF01171"/>
    </source>
</evidence>
<dbReference type="InterPro" id="IPR012094">
    <property type="entry name" value="tRNA_Ile_lys_synt"/>
</dbReference>
<dbReference type="EMBL" id="KX284716">
    <property type="protein sequence ID" value="AOM65752.1"/>
    <property type="molecule type" value="Genomic_DNA"/>
</dbReference>
<dbReference type="SUPFAM" id="SSF82829">
    <property type="entry name" value="MesJ substrate recognition domain-like"/>
    <property type="match status" value="1"/>
</dbReference>
<keyword evidence="2 6" id="KW-0819">tRNA processing</keyword>
<dbReference type="CDD" id="cd01992">
    <property type="entry name" value="TilS_N"/>
    <property type="match status" value="1"/>
</dbReference>
<sequence>MSHLYDRSTTYIHKQFISYICHTYLIKNFYILLSISGGQDSLVLLKLVLDLQLDYHWVIGLVYFDHKLRLDSGINLKQVLNICKITQLKSYIYESIIAKYSEKIFRTWRYNILFDIASQYYYTKIFTAHTLTDLSETFLQRVFRGCNTDSITSIWPNTYKAKTLDLVRPLLSIKRSEISWLSRKFCLPVWSDYTNYQHSNTRNRLRQELIPYIQNFFQPIINNKIYSLLKNIEVDTEYLQKATVKLYSLIKHPNFVAIHYFILLNQPKSLQYRVIKLFFKHSLNKLIPIDKIDEILLILQKKQKVLLSLSNLSLKLSFTDYWLYIVIK</sequence>
<keyword evidence="8" id="KW-0934">Plastid</keyword>
<organism evidence="8">
    <name type="scientific">Apophlaea sinclairii</name>
    <dbReference type="NCBI Taxonomy" id="212746"/>
    <lineage>
        <taxon>Eukaryota</taxon>
        <taxon>Rhodophyta</taxon>
        <taxon>Florideophyceae</taxon>
        <taxon>Hildenbrandiophycidae</taxon>
        <taxon>Hildenbrandiales</taxon>
        <taxon>Hildenbrandiaceae</taxon>
        <taxon>Apophlaea</taxon>
    </lineage>
</organism>
<dbReference type="RefSeq" id="YP_009296612.1">
    <property type="nucleotide sequence ID" value="NC_031172.1"/>
</dbReference>
<evidence type="ECO:0000313" key="8">
    <source>
        <dbReference type="EMBL" id="AOM65752.1"/>
    </source>
</evidence>
<keyword evidence="3 6" id="KW-0547">Nucleotide-binding</keyword>
<dbReference type="NCBIfam" id="TIGR02432">
    <property type="entry name" value="lysidine_TilS_N"/>
    <property type="match status" value="1"/>
</dbReference>
<accession>A0A1C9CBK2</accession>
<dbReference type="Gene3D" id="3.40.50.620">
    <property type="entry name" value="HUPs"/>
    <property type="match status" value="1"/>
</dbReference>
<feature type="binding site" evidence="6">
    <location>
        <begin position="36"/>
        <end position="41"/>
    </location>
    <ligand>
        <name>ATP</name>
        <dbReference type="ChEBI" id="CHEBI:30616"/>
    </ligand>
</feature>
<dbReference type="InterPro" id="IPR011063">
    <property type="entry name" value="TilS/TtcA_N"/>
</dbReference>
<name>A0A1C9CBK2_9FLOR</name>
<dbReference type="PANTHER" id="PTHR43033">
    <property type="entry name" value="TRNA(ILE)-LYSIDINE SYNTHASE-RELATED"/>
    <property type="match status" value="1"/>
</dbReference>
<dbReference type="SUPFAM" id="SSF52402">
    <property type="entry name" value="Adenine nucleotide alpha hydrolases-like"/>
    <property type="match status" value="1"/>
</dbReference>
<dbReference type="Pfam" id="PF01171">
    <property type="entry name" value="ATP_bind_3"/>
    <property type="match status" value="1"/>
</dbReference>
<keyword evidence="1 6" id="KW-0436">Ligase</keyword>
<dbReference type="Gene3D" id="1.20.59.20">
    <property type="match status" value="1"/>
</dbReference>
<keyword evidence="4 6" id="KW-0067">ATP-binding</keyword>
<dbReference type="HAMAP" id="MF_01161">
    <property type="entry name" value="tRNA_Ile_lys_synt"/>
    <property type="match status" value="1"/>
</dbReference>
<protein>
    <recommendedName>
        <fullName evidence="6">tRNA(Ile)-lysidine synthase</fullName>
        <ecNumber evidence="6">6.3.4.19</ecNumber>
    </recommendedName>
    <alternativeName>
        <fullName evidence="6">tRNA(Ile)-2-lysyl-cytidine synthase</fullName>
    </alternativeName>
    <alternativeName>
        <fullName evidence="6">tRNA(Ile)-lysidine synthetase</fullName>
    </alternativeName>
</protein>
<dbReference type="PANTHER" id="PTHR43033:SF1">
    <property type="entry name" value="TRNA(ILE)-LYSIDINE SYNTHASE-RELATED"/>
    <property type="match status" value="1"/>
</dbReference>
<dbReference type="GO" id="GO:0032267">
    <property type="term" value="F:tRNA(Ile)-lysidine synthase activity"/>
    <property type="evidence" value="ECO:0007669"/>
    <property type="project" value="UniProtKB-EC"/>
</dbReference>
<reference evidence="8" key="1">
    <citation type="journal article" date="2016" name="BMC Biol.">
        <title>Parallel evolution of highly conserved plastid genome architecture in red seaweeds and seed plants.</title>
        <authorList>
            <person name="Lee J."/>
            <person name="Cho C.H."/>
            <person name="Park S.I."/>
            <person name="Choi J.W."/>
            <person name="Song H.S."/>
            <person name="West J.A."/>
            <person name="Bhattacharya D."/>
            <person name="Yoon H.S."/>
        </authorList>
    </citation>
    <scope>NUCLEOTIDE SEQUENCE</scope>
</reference>
<feature type="domain" description="tRNA(Ile)-lysidine/2-thiocytidine synthase N-terminal" evidence="7">
    <location>
        <begin position="31"/>
        <end position="208"/>
    </location>
</feature>